<dbReference type="PROSITE" id="PS50109">
    <property type="entry name" value="HIS_KIN"/>
    <property type="match status" value="1"/>
</dbReference>
<evidence type="ECO:0000256" key="10">
    <source>
        <dbReference type="ARBA" id="ARBA00022840"/>
    </source>
</evidence>
<evidence type="ECO:0000256" key="4">
    <source>
        <dbReference type="ARBA" id="ARBA00012438"/>
    </source>
</evidence>
<evidence type="ECO:0000313" key="18">
    <source>
        <dbReference type="EMBL" id="MFC6153513.1"/>
    </source>
</evidence>
<keyword evidence="10 18" id="KW-0067">ATP-binding</keyword>
<evidence type="ECO:0000259" key="17">
    <source>
        <dbReference type="PROSITE" id="PS50109"/>
    </source>
</evidence>
<dbReference type="CDD" id="cd00075">
    <property type="entry name" value="HATPase"/>
    <property type="match status" value="1"/>
</dbReference>
<dbReference type="SUPFAM" id="SSF47384">
    <property type="entry name" value="Homodimeric domain of signal transducing histidine kinase"/>
    <property type="match status" value="1"/>
</dbReference>
<comment type="subcellular location">
    <subcellularLocation>
        <location evidence="3">Cell membrane</location>
    </subcellularLocation>
    <subcellularLocation>
        <location evidence="2">Membrane</location>
        <topology evidence="2">Multi-pass membrane protein</topology>
    </subcellularLocation>
</comment>
<keyword evidence="6" id="KW-0808">Transferase</keyword>
<evidence type="ECO:0000256" key="15">
    <source>
        <dbReference type="SAM" id="MobiDB-lite"/>
    </source>
</evidence>
<dbReference type="SUPFAM" id="SSF55785">
    <property type="entry name" value="PYP-like sensor domain (PAS domain)"/>
    <property type="match status" value="1"/>
</dbReference>
<dbReference type="CDD" id="cd00082">
    <property type="entry name" value="HisKA"/>
    <property type="match status" value="1"/>
</dbReference>
<feature type="region of interest" description="Disordered" evidence="15">
    <location>
        <begin position="692"/>
        <end position="713"/>
    </location>
</feature>
<dbReference type="Gene3D" id="3.30.450.20">
    <property type="entry name" value="PAS domain"/>
    <property type="match status" value="1"/>
</dbReference>
<dbReference type="PRINTS" id="PR00344">
    <property type="entry name" value="BCTRLSENSOR"/>
</dbReference>
<keyword evidence="13 16" id="KW-0472">Membrane</keyword>
<gene>
    <name evidence="18" type="ORF">ACFPWU_07520</name>
</gene>
<dbReference type="InterPro" id="IPR000014">
    <property type="entry name" value="PAS"/>
</dbReference>
<dbReference type="Pfam" id="PF13188">
    <property type="entry name" value="PAS_8"/>
    <property type="match status" value="1"/>
</dbReference>
<keyword evidence="12" id="KW-0902">Two-component regulatory system</keyword>
<keyword evidence="8" id="KW-0547">Nucleotide-binding</keyword>
<dbReference type="InterPro" id="IPR003594">
    <property type="entry name" value="HATPase_dom"/>
</dbReference>
<evidence type="ECO:0000256" key="3">
    <source>
        <dbReference type="ARBA" id="ARBA00004236"/>
    </source>
</evidence>
<feature type="transmembrane region" description="Helical" evidence="16">
    <location>
        <begin position="207"/>
        <end position="229"/>
    </location>
</feature>
<dbReference type="InterPro" id="IPR036890">
    <property type="entry name" value="HATPase_C_sf"/>
</dbReference>
<dbReference type="InterPro" id="IPR050351">
    <property type="entry name" value="BphY/WalK/GraS-like"/>
</dbReference>
<evidence type="ECO:0000256" key="9">
    <source>
        <dbReference type="ARBA" id="ARBA00022777"/>
    </source>
</evidence>
<evidence type="ECO:0000256" key="1">
    <source>
        <dbReference type="ARBA" id="ARBA00000085"/>
    </source>
</evidence>
<dbReference type="Pfam" id="PF00512">
    <property type="entry name" value="HisKA"/>
    <property type="match status" value="1"/>
</dbReference>
<evidence type="ECO:0000256" key="8">
    <source>
        <dbReference type="ARBA" id="ARBA00022741"/>
    </source>
</evidence>
<dbReference type="SUPFAM" id="SSF55874">
    <property type="entry name" value="ATPase domain of HSP90 chaperone/DNA topoisomerase II/histidine kinase"/>
    <property type="match status" value="1"/>
</dbReference>
<evidence type="ECO:0000256" key="12">
    <source>
        <dbReference type="ARBA" id="ARBA00023012"/>
    </source>
</evidence>
<evidence type="ECO:0000256" key="5">
    <source>
        <dbReference type="ARBA" id="ARBA00022553"/>
    </source>
</evidence>
<dbReference type="Gene3D" id="1.10.287.130">
    <property type="match status" value="1"/>
</dbReference>
<proteinExistence type="predicted"/>
<dbReference type="InterPro" id="IPR003661">
    <property type="entry name" value="HisK_dim/P_dom"/>
</dbReference>
<feature type="transmembrane region" description="Helical" evidence="16">
    <location>
        <begin position="168"/>
        <end position="187"/>
    </location>
</feature>
<evidence type="ECO:0000256" key="2">
    <source>
        <dbReference type="ARBA" id="ARBA00004141"/>
    </source>
</evidence>
<feature type="transmembrane region" description="Helical" evidence="16">
    <location>
        <begin position="272"/>
        <end position="295"/>
    </location>
</feature>
<accession>A0ABW1QYP8</accession>
<evidence type="ECO:0000256" key="7">
    <source>
        <dbReference type="ARBA" id="ARBA00022692"/>
    </source>
</evidence>
<evidence type="ECO:0000313" key="19">
    <source>
        <dbReference type="Proteomes" id="UP001596098"/>
    </source>
</evidence>
<feature type="transmembrane region" description="Helical" evidence="16">
    <location>
        <begin position="64"/>
        <end position="85"/>
    </location>
</feature>
<dbReference type="SMART" id="SM00387">
    <property type="entry name" value="HATPase_c"/>
    <property type="match status" value="1"/>
</dbReference>
<protein>
    <recommendedName>
        <fullName evidence="14">Sensor-like histidine kinase SenX3</fullName>
        <ecNumber evidence="4">2.7.13.3</ecNumber>
    </recommendedName>
</protein>
<evidence type="ECO:0000256" key="6">
    <source>
        <dbReference type="ARBA" id="ARBA00022679"/>
    </source>
</evidence>
<dbReference type="InterPro" id="IPR036097">
    <property type="entry name" value="HisK_dim/P_sf"/>
</dbReference>
<feature type="transmembrane region" description="Helical" evidence="16">
    <location>
        <begin position="316"/>
        <end position="334"/>
    </location>
</feature>
<dbReference type="PANTHER" id="PTHR42878">
    <property type="entry name" value="TWO-COMPONENT HISTIDINE KINASE"/>
    <property type="match status" value="1"/>
</dbReference>
<keyword evidence="7 16" id="KW-0812">Transmembrane</keyword>
<dbReference type="Proteomes" id="UP001596098">
    <property type="component" value="Unassembled WGS sequence"/>
</dbReference>
<feature type="domain" description="Histidine kinase" evidence="17">
    <location>
        <begin position="476"/>
        <end position="689"/>
    </location>
</feature>
<comment type="caution">
    <text evidence="18">The sequence shown here is derived from an EMBL/GenBank/DDBJ whole genome shotgun (WGS) entry which is preliminary data.</text>
</comment>
<dbReference type="Pfam" id="PF02518">
    <property type="entry name" value="HATPase_c"/>
    <property type="match status" value="1"/>
</dbReference>
<feature type="transmembrane region" description="Helical" evidence="16">
    <location>
        <begin position="241"/>
        <end position="266"/>
    </location>
</feature>
<evidence type="ECO:0000256" key="13">
    <source>
        <dbReference type="ARBA" id="ARBA00023136"/>
    </source>
</evidence>
<dbReference type="EC" id="2.7.13.3" evidence="4"/>
<feature type="transmembrane region" description="Helical" evidence="16">
    <location>
        <begin position="32"/>
        <end position="52"/>
    </location>
</feature>
<dbReference type="EMBL" id="JBHSQI010000003">
    <property type="protein sequence ID" value="MFC6153513.1"/>
    <property type="molecule type" value="Genomic_DNA"/>
</dbReference>
<evidence type="ECO:0000256" key="11">
    <source>
        <dbReference type="ARBA" id="ARBA00022989"/>
    </source>
</evidence>
<name>A0ABW1QYP8_9ACTN</name>
<feature type="compositionally biased region" description="Basic and acidic residues" evidence="15">
    <location>
        <begin position="1"/>
        <end position="10"/>
    </location>
</feature>
<evidence type="ECO:0000256" key="14">
    <source>
        <dbReference type="ARBA" id="ARBA00039401"/>
    </source>
</evidence>
<reference evidence="19" key="1">
    <citation type="journal article" date="2019" name="Int. J. Syst. Evol. Microbiol.">
        <title>The Global Catalogue of Microorganisms (GCM) 10K type strain sequencing project: providing services to taxonomists for standard genome sequencing and annotation.</title>
        <authorList>
            <consortium name="The Broad Institute Genomics Platform"/>
            <consortium name="The Broad Institute Genome Sequencing Center for Infectious Disease"/>
            <person name="Wu L."/>
            <person name="Ma J."/>
        </authorList>
    </citation>
    <scope>NUCLEOTIDE SEQUENCE [LARGE SCALE GENOMIC DNA]</scope>
    <source>
        <strain evidence="19">DFY28</strain>
    </source>
</reference>
<keyword evidence="9" id="KW-0418">Kinase</keyword>
<dbReference type="InterPro" id="IPR005467">
    <property type="entry name" value="His_kinase_dom"/>
</dbReference>
<dbReference type="InterPro" id="IPR035965">
    <property type="entry name" value="PAS-like_dom_sf"/>
</dbReference>
<keyword evidence="19" id="KW-1185">Reference proteome</keyword>
<feature type="region of interest" description="Disordered" evidence="15">
    <location>
        <begin position="1"/>
        <end position="26"/>
    </location>
</feature>
<dbReference type="SMART" id="SM00388">
    <property type="entry name" value="HisKA"/>
    <property type="match status" value="1"/>
</dbReference>
<feature type="transmembrane region" description="Helical" evidence="16">
    <location>
        <begin position="91"/>
        <end position="110"/>
    </location>
</feature>
<dbReference type="InterPro" id="IPR004358">
    <property type="entry name" value="Sig_transdc_His_kin-like_C"/>
</dbReference>
<sequence length="713" mass="77113">MSERGAEPTRAEGTSPGVAPTTLDTPPPSSRAWFWAIWTLGLTMTTLFAVVVAGSHPPGVMPDVWLVATVAFTWLCMDWSSSRLLPRPTPLFLLTFACLSGIGVLTGVLMEASALDTLRSAAGIPLQAVVMGLGTQVTRRAMKLGEPALLPDAAPWRRAWAGWAPHEAIDLVPLSAGAVLSALFSLLVGSVPGVDLWSLQGFENVQWISHVVVVTVVGGSATLIIFSTWTPADLDQPWTRVIGVWLASVSLLLWVHSTGAVTMAWLQVIPTIIIALTCRVWVTALFSLLLGAVSVTLSPRLNSIEGRPGPVPLSTVMDLMVAALILVALTLAFLNRRRDDLMDDLRVERARTSRHLQVMETVFEAMQEGIVVVGENLTMRFHNSAAVELLGRPFPAERGGDWTAHFGLSTLDGRPVGDRDLFEVEHLVLPTPAGRRVLRQRTLRLSDQADDGVMVVLVDVTEQHQRMDELSGFAGVVAHDLRAPLTSLEGWLEMAHDSLQDGEGDDALVMLGRARSSNRRMRQIIDDWLNYTVQRQGTLHEIVFDLVDPVNAVVSQMAENGPHRFSIEVPHRVEADLATVRQVLANLVGNASKFSRPDTIPEIALRSHRTEPGWIRVDVEDRGIGLPTGQEEAIFDEYRRGTGPATAVEGFGLGLALCKRVVERHGGTIWARTNQHGGTTVSFTLPAAGAGPEGALASGAPASTPAPARRVLT</sequence>
<comment type="catalytic activity">
    <reaction evidence="1">
        <text>ATP + protein L-histidine = ADP + protein N-phospho-L-histidine.</text>
        <dbReference type="EC" id="2.7.13.3"/>
    </reaction>
</comment>
<dbReference type="RefSeq" id="WP_128221327.1">
    <property type="nucleotide sequence ID" value="NZ_CP034929.1"/>
</dbReference>
<dbReference type="GO" id="GO:0005524">
    <property type="term" value="F:ATP binding"/>
    <property type="evidence" value="ECO:0007669"/>
    <property type="project" value="UniProtKB-KW"/>
</dbReference>
<evidence type="ECO:0000256" key="16">
    <source>
        <dbReference type="SAM" id="Phobius"/>
    </source>
</evidence>
<organism evidence="18 19">
    <name type="scientific">Nocardioides yefusunii</name>
    <dbReference type="NCBI Taxonomy" id="2500546"/>
    <lineage>
        <taxon>Bacteria</taxon>
        <taxon>Bacillati</taxon>
        <taxon>Actinomycetota</taxon>
        <taxon>Actinomycetes</taxon>
        <taxon>Propionibacteriales</taxon>
        <taxon>Nocardioidaceae</taxon>
        <taxon>Nocardioides</taxon>
    </lineage>
</organism>
<dbReference type="PANTHER" id="PTHR42878:SF7">
    <property type="entry name" value="SENSOR HISTIDINE KINASE GLRK"/>
    <property type="match status" value="1"/>
</dbReference>
<keyword evidence="5" id="KW-0597">Phosphoprotein</keyword>
<keyword evidence="11 16" id="KW-1133">Transmembrane helix</keyword>
<dbReference type="Gene3D" id="3.30.565.10">
    <property type="entry name" value="Histidine kinase-like ATPase, C-terminal domain"/>
    <property type="match status" value="1"/>
</dbReference>